<keyword evidence="3" id="KW-1185">Reference proteome</keyword>
<keyword evidence="1" id="KW-0812">Transmembrane</keyword>
<gene>
    <name evidence="2" type="ORF">CLUMA_CG012919</name>
</gene>
<organism evidence="2 3">
    <name type="scientific">Clunio marinus</name>
    <dbReference type="NCBI Taxonomy" id="568069"/>
    <lineage>
        <taxon>Eukaryota</taxon>
        <taxon>Metazoa</taxon>
        <taxon>Ecdysozoa</taxon>
        <taxon>Arthropoda</taxon>
        <taxon>Hexapoda</taxon>
        <taxon>Insecta</taxon>
        <taxon>Pterygota</taxon>
        <taxon>Neoptera</taxon>
        <taxon>Endopterygota</taxon>
        <taxon>Diptera</taxon>
        <taxon>Nematocera</taxon>
        <taxon>Chironomoidea</taxon>
        <taxon>Chironomidae</taxon>
        <taxon>Clunio</taxon>
    </lineage>
</organism>
<keyword evidence="1" id="KW-1133">Transmembrane helix</keyword>
<keyword evidence="1" id="KW-0472">Membrane</keyword>
<dbReference type="Proteomes" id="UP000183832">
    <property type="component" value="Unassembled WGS sequence"/>
</dbReference>
<proteinExistence type="predicted"/>
<protein>
    <submittedName>
        <fullName evidence="2">CLUMA_CG012919, isoform A</fullName>
    </submittedName>
</protein>
<feature type="transmembrane region" description="Helical" evidence="1">
    <location>
        <begin position="79"/>
        <end position="99"/>
    </location>
</feature>
<name>A0A1J1IH68_9DIPT</name>
<evidence type="ECO:0000313" key="2">
    <source>
        <dbReference type="EMBL" id="CRK99607.1"/>
    </source>
</evidence>
<evidence type="ECO:0000256" key="1">
    <source>
        <dbReference type="SAM" id="Phobius"/>
    </source>
</evidence>
<accession>A0A1J1IH68</accession>
<dbReference type="EMBL" id="CVRI01000051">
    <property type="protein sequence ID" value="CRK99607.1"/>
    <property type="molecule type" value="Genomic_DNA"/>
</dbReference>
<evidence type="ECO:0000313" key="3">
    <source>
        <dbReference type="Proteomes" id="UP000183832"/>
    </source>
</evidence>
<sequence>MSLARENSSSVHRHSSKRIFYFNNKDLLLFQVHRLELDPLNSVEEKRSISCHITWDLYTIFYRALNLLYRRRLRYRKDIFAAFKFMAVCDFIGIHSMILTENAIKKQQQQQHKRL</sequence>
<reference evidence="2 3" key="1">
    <citation type="submission" date="2015-04" db="EMBL/GenBank/DDBJ databases">
        <authorList>
            <person name="Syromyatnikov M.Y."/>
            <person name="Popov V.N."/>
        </authorList>
    </citation>
    <scope>NUCLEOTIDE SEQUENCE [LARGE SCALE GENOMIC DNA]</scope>
</reference>
<dbReference type="AlphaFoldDB" id="A0A1J1IH68"/>